<name>A0AAD3Y3D6_NEPGR</name>
<dbReference type="EMBL" id="BSYO01000030">
    <property type="protein sequence ID" value="GMH26025.1"/>
    <property type="molecule type" value="Genomic_DNA"/>
</dbReference>
<dbReference type="Proteomes" id="UP001279734">
    <property type="component" value="Unassembled WGS sequence"/>
</dbReference>
<dbReference type="AlphaFoldDB" id="A0AAD3Y3D6"/>
<feature type="region of interest" description="Disordered" evidence="2">
    <location>
        <begin position="50"/>
        <end position="73"/>
    </location>
</feature>
<dbReference type="PANTHER" id="PTHR31016:SF2">
    <property type="entry name" value="OS04G0228100 PROTEIN"/>
    <property type="match status" value="1"/>
</dbReference>
<feature type="compositionally biased region" description="Low complexity" evidence="2">
    <location>
        <begin position="17"/>
        <end position="31"/>
    </location>
</feature>
<sequence>MALSLDASSPAHLNKESPVSMAPAAASPKFSPKSEERFWSALRNRVDSLLEKRSKASEVSSETVSDGGSNHQAKRLKEDSMLFLRGFDSVAFSLSQLTSNLETALQGARQLAKPPTPGGKVEESYKGEEENEGEKRVVKRKFEHLDCSSDQEGCLSENESEGNQVSGQLKKAKNLAVSLATKAAVMARELKSVKANLYYIQERCALLEEENRGLRDGFPKTIRHEEDELVRLQMEALLAEKSRLANENANLMRENQCLHQLVEYHQFASQDLSASYDSRMLHGICLDFSSPLEPIEDDANALELSSPSSLESQL</sequence>
<evidence type="ECO:0000313" key="4">
    <source>
        <dbReference type="Proteomes" id="UP001279734"/>
    </source>
</evidence>
<feature type="region of interest" description="Disordered" evidence="2">
    <location>
        <begin position="108"/>
        <end position="132"/>
    </location>
</feature>
<dbReference type="PANTHER" id="PTHR31016">
    <property type="entry name" value="OS04G0228100 PROTEIN"/>
    <property type="match status" value="1"/>
</dbReference>
<proteinExistence type="predicted"/>
<keyword evidence="1" id="KW-0175">Coiled coil</keyword>
<feature type="coiled-coil region" evidence="1">
    <location>
        <begin position="234"/>
        <end position="261"/>
    </location>
</feature>
<evidence type="ECO:0000313" key="3">
    <source>
        <dbReference type="EMBL" id="GMH26025.1"/>
    </source>
</evidence>
<feature type="compositionally biased region" description="Polar residues" evidence="2">
    <location>
        <begin position="57"/>
        <end position="71"/>
    </location>
</feature>
<organism evidence="3 4">
    <name type="scientific">Nepenthes gracilis</name>
    <name type="common">Slender pitcher plant</name>
    <dbReference type="NCBI Taxonomy" id="150966"/>
    <lineage>
        <taxon>Eukaryota</taxon>
        <taxon>Viridiplantae</taxon>
        <taxon>Streptophyta</taxon>
        <taxon>Embryophyta</taxon>
        <taxon>Tracheophyta</taxon>
        <taxon>Spermatophyta</taxon>
        <taxon>Magnoliopsida</taxon>
        <taxon>eudicotyledons</taxon>
        <taxon>Gunneridae</taxon>
        <taxon>Pentapetalae</taxon>
        <taxon>Caryophyllales</taxon>
        <taxon>Nepenthaceae</taxon>
        <taxon>Nepenthes</taxon>
    </lineage>
</organism>
<keyword evidence="4" id="KW-1185">Reference proteome</keyword>
<evidence type="ECO:0000256" key="1">
    <source>
        <dbReference type="SAM" id="Coils"/>
    </source>
</evidence>
<reference evidence="3" key="1">
    <citation type="submission" date="2023-05" db="EMBL/GenBank/DDBJ databases">
        <title>Nepenthes gracilis genome sequencing.</title>
        <authorList>
            <person name="Fukushima K."/>
        </authorList>
    </citation>
    <scope>NUCLEOTIDE SEQUENCE</scope>
    <source>
        <strain evidence="3">SING2019-196</strain>
    </source>
</reference>
<feature type="compositionally biased region" description="Basic and acidic residues" evidence="2">
    <location>
        <begin position="120"/>
        <end position="132"/>
    </location>
</feature>
<protein>
    <submittedName>
        <fullName evidence="3">Uncharacterized protein</fullName>
    </submittedName>
</protein>
<gene>
    <name evidence="3" type="ORF">Nepgr_027868</name>
</gene>
<comment type="caution">
    <text evidence="3">The sequence shown here is derived from an EMBL/GenBank/DDBJ whole genome shotgun (WGS) entry which is preliminary data.</text>
</comment>
<accession>A0AAD3Y3D6</accession>
<evidence type="ECO:0000256" key="2">
    <source>
        <dbReference type="SAM" id="MobiDB-lite"/>
    </source>
</evidence>
<feature type="region of interest" description="Disordered" evidence="2">
    <location>
        <begin position="1"/>
        <end position="33"/>
    </location>
</feature>